<name>A0A9W9A0Q0_9AGAR</name>
<evidence type="ECO:0000259" key="2">
    <source>
        <dbReference type="Pfam" id="PF20152"/>
    </source>
</evidence>
<proteinExistence type="predicted"/>
<dbReference type="AlphaFoldDB" id="A0A9W9A0Q0"/>
<evidence type="ECO:0000313" key="4">
    <source>
        <dbReference type="Proteomes" id="UP001150238"/>
    </source>
</evidence>
<dbReference type="PANTHER" id="PTHR40465">
    <property type="entry name" value="CHROMOSOME 1, WHOLE GENOME SHOTGUN SEQUENCE"/>
    <property type="match status" value="1"/>
</dbReference>
<keyword evidence="1" id="KW-0472">Membrane</keyword>
<dbReference type="Proteomes" id="UP001150238">
    <property type="component" value="Unassembled WGS sequence"/>
</dbReference>
<dbReference type="EMBL" id="JANVFS010000029">
    <property type="protein sequence ID" value="KAJ4471264.1"/>
    <property type="molecule type" value="Genomic_DNA"/>
</dbReference>
<dbReference type="InterPro" id="IPR045339">
    <property type="entry name" value="DUF6534"/>
</dbReference>
<reference evidence="3" key="1">
    <citation type="submission" date="2022-08" db="EMBL/GenBank/DDBJ databases">
        <authorList>
            <consortium name="DOE Joint Genome Institute"/>
            <person name="Min B."/>
            <person name="Riley R."/>
            <person name="Sierra-Patev S."/>
            <person name="Naranjo-Ortiz M."/>
            <person name="Looney B."/>
            <person name="Konkel Z."/>
            <person name="Slot J.C."/>
            <person name="Sakamoto Y."/>
            <person name="Steenwyk J.L."/>
            <person name="Rokas A."/>
            <person name="Carro J."/>
            <person name="Camarero S."/>
            <person name="Ferreira P."/>
            <person name="Molpeceres G."/>
            <person name="Ruiz-Duenas F.J."/>
            <person name="Serrano A."/>
            <person name="Henrissat B."/>
            <person name="Drula E."/>
            <person name="Hughes K.W."/>
            <person name="Mata J.L."/>
            <person name="Ishikawa N.K."/>
            <person name="Vargas-Isla R."/>
            <person name="Ushijima S."/>
            <person name="Smith C.A."/>
            <person name="Ahrendt S."/>
            <person name="Andreopoulos W."/>
            <person name="He G."/>
            <person name="Labutti K."/>
            <person name="Lipzen A."/>
            <person name="Ng V."/>
            <person name="Sandor L."/>
            <person name="Barry K."/>
            <person name="Martinez A.T."/>
            <person name="Xiao Y."/>
            <person name="Gibbons J.G."/>
            <person name="Terashima K."/>
            <person name="Hibbett D.S."/>
            <person name="Grigoriev I.V."/>
        </authorList>
    </citation>
    <scope>NUCLEOTIDE SEQUENCE</scope>
    <source>
        <strain evidence="3">Sp2 HRB7682 ss15</strain>
    </source>
</reference>
<dbReference type="PANTHER" id="PTHR40465:SF1">
    <property type="entry name" value="DUF6534 DOMAIN-CONTAINING PROTEIN"/>
    <property type="match status" value="1"/>
</dbReference>
<feature type="transmembrane region" description="Helical" evidence="1">
    <location>
        <begin position="177"/>
        <end position="198"/>
    </location>
</feature>
<reference evidence="3" key="2">
    <citation type="journal article" date="2023" name="Proc. Natl. Acad. Sci. U.S.A.">
        <title>A global phylogenomic analysis of the shiitake genus Lentinula.</title>
        <authorList>
            <person name="Sierra-Patev S."/>
            <person name="Min B."/>
            <person name="Naranjo-Ortiz M."/>
            <person name="Looney B."/>
            <person name="Konkel Z."/>
            <person name="Slot J.C."/>
            <person name="Sakamoto Y."/>
            <person name="Steenwyk J.L."/>
            <person name="Rokas A."/>
            <person name="Carro J."/>
            <person name="Camarero S."/>
            <person name="Ferreira P."/>
            <person name="Molpeceres G."/>
            <person name="Ruiz-Duenas F.J."/>
            <person name="Serrano A."/>
            <person name="Henrissat B."/>
            <person name="Drula E."/>
            <person name="Hughes K.W."/>
            <person name="Mata J.L."/>
            <person name="Ishikawa N.K."/>
            <person name="Vargas-Isla R."/>
            <person name="Ushijima S."/>
            <person name="Smith C.A."/>
            <person name="Donoghue J."/>
            <person name="Ahrendt S."/>
            <person name="Andreopoulos W."/>
            <person name="He G."/>
            <person name="LaButti K."/>
            <person name="Lipzen A."/>
            <person name="Ng V."/>
            <person name="Riley R."/>
            <person name="Sandor L."/>
            <person name="Barry K."/>
            <person name="Martinez A.T."/>
            <person name="Xiao Y."/>
            <person name="Gibbons J.G."/>
            <person name="Terashima K."/>
            <person name="Grigoriev I.V."/>
            <person name="Hibbett D."/>
        </authorList>
    </citation>
    <scope>NUCLEOTIDE SEQUENCE</scope>
    <source>
        <strain evidence="3">Sp2 HRB7682 ss15</strain>
    </source>
</reference>
<accession>A0A9W9A0Q0</accession>
<dbReference type="Pfam" id="PF20152">
    <property type="entry name" value="DUF6534"/>
    <property type="match status" value="1"/>
</dbReference>
<feature type="domain" description="DUF6534" evidence="2">
    <location>
        <begin position="125"/>
        <end position="202"/>
    </location>
</feature>
<protein>
    <recommendedName>
        <fullName evidence="2">DUF6534 domain-containing protein</fullName>
    </recommendedName>
</protein>
<sequence length="297" mass="33468">MSKDFFSSTAACSFQALSYFVGRTDSGIVRCLVGLVLSLNLIHQSLINYSGSELYHNLIFNNPIMLPYTTWSSVSSNWYQLYFISIAFGRGAYGDWYIKFSFFVILYRSNEVYRHCSYWQSLVAVLVAISWAKFKSGFQRTDTILNKLMLLAINTGCITSLCSISSLIAILAAPDTLIYVVFFFSIGRLHAITLLTTLNAREKIRQSDDDTGTKPGRTSPLVFRPLATGKSSIRDGAKVVVPVMRTKHQMNMQRDGLSHMIGGEGDAYELQDLPTGKYDSAIYLHFLLKHSFKIYLE</sequence>
<evidence type="ECO:0000313" key="3">
    <source>
        <dbReference type="EMBL" id="KAJ4471264.1"/>
    </source>
</evidence>
<comment type="caution">
    <text evidence="3">The sequence shown here is derived from an EMBL/GenBank/DDBJ whole genome shotgun (WGS) entry which is preliminary data.</text>
</comment>
<organism evidence="3 4">
    <name type="scientific">Lentinula lateritia</name>
    <dbReference type="NCBI Taxonomy" id="40482"/>
    <lineage>
        <taxon>Eukaryota</taxon>
        <taxon>Fungi</taxon>
        <taxon>Dikarya</taxon>
        <taxon>Basidiomycota</taxon>
        <taxon>Agaricomycotina</taxon>
        <taxon>Agaricomycetes</taxon>
        <taxon>Agaricomycetidae</taxon>
        <taxon>Agaricales</taxon>
        <taxon>Marasmiineae</taxon>
        <taxon>Omphalotaceae</taxon>
        <taxon>Lentinula</taxon>
    </lineage>
</organism>
<evidence type="ECO:0000256" key="1">
    <source>
        <dbReference type="SAM" id="Phobius"/>
    </source>
</evidence>
<keyword evidence="1" id="KW-0812">Transmembrane</keyword>
<keyword evidence="1" id="KW-1133">Transmembrane helix</keyword>
<feature type="transmembrane region" description="Helical" evidence="1">
    <location>
        <begin position="148"/>
        <end position="171"/>
    </location>
</feature>
<gene>
    <name evidence="3" type="ORF">C8J55DRAFT_491425</name>
</gene>